<feature type="transmembrane region" description="Helical" evidence="1">
    <location>
        <begin position="107"/>
        <end position="126"/>
    </location>
</feature>
<protein>
    <submittedName>
        <fullName evidence="4">Acyltransferase</fullName>
    </submittedName>
</protein>
<evidence type="ECO:0000256" key="1">
    <source>
        <dbReference type="SAM" id="Phobius"/>
    </source>
</evidence>
<dbReference type="GO" id="GO:0000271">
    <property type="term" value="P:polysaccharide biosynthetic process"/>
    <property type="evidence" value="ECO:0007669"/>
    <property type="project" value="TreeGrafter"/>
</dbReference>
<keyword evidence="1" id="KW-0812">Transmembrane</keyword>
<reference evidence="4 6" key="1">
    <citation type="submission" date="2018-05" db="EMBL/GenBank/DDBJ databases">
        <authorList>
            <consortium name="PulseNet: The National Subtyping Network for Foodborne Disease Surveillance"/>
            <person name="Tarr C.L."/>
            <person name="Trees E."/>
            <person name="Katz L.S."/>
            <person name="Carleton-Romer H.A."/>
            <person name="Stroika S."/>
            <person name="Kucerova Z."/>
            <person name="Roache K.F."/>
            <person name="Sabol A.L."/>
            <person name="Besser J."/>
            <person name="Gerner-Smidt P."/>
        </authorList>
    </citation>
    <scope>NUCLEOTIDE SEQUENCE</scope>
    <source>
        <strain evidence="4">2014D-0197</strain>
        <strain evidence="3 6">2016D-0221</strain>
        <strain evidence="5">D4313</strain>
    </source>
</reference>
<evidence type="ECO:0000313" key="4">
    <source>
        <dbReference type="EMBL" id="EAK0453195.1"/>
    </source>
</evidence>
<dbReference type="EMBL" id="AACCXK010000008">
    <property type="protein sequence ID" value="EAK0453195.1"/>
    <property type="molecule type" value="Genomic_DNA"/>
</dbReference>
<feature type="transmembrane region" description="Helical" evidence="1">
    <location>
        <begin position="224"/>
        <end position="243"/>
    </location>
</feature>
<sequence length="313" mass="36437">MFGYIRFVLAYFVVLSHMNYTFFGKNIGVFAVVIFYIIAGLVTSKIIIKISPYNIKYFAIDRFLRIYPAFFTVSSLALIFLMLTNYSEFEFNLFHILLNFLLIPLNYFYFIDLSVINAPVGLNFVLPPAWSLGAEVQAYLVLVFSIFYKKLGILLAMISLLIFVIANLNILHPDIFGYRLIFGVFFMFYTGFLIYQNKIKTVILFCSIVFIMLLYVLIADKIYFFSVEISLGYLIGVIIISMHERLKIKLPFNNIFGSLSYILFLSHFLGIWSCRYIFGKDNLFAVTVISIFISLLVYFICERPITKYRLSRN</sequence>
<evidence type="ECO:0000313" key="5">
    <source>
        <dbReference type="EMBL" id="EAK0469083.1"/>
    </source>
</evidence>
<dbReference type="InterPro" id="IPR050879">
    <property type="entry name" value="Acyltransferase_3"/>
</dbReference>
<evidence type="ECO:0000313" key="3">
    <source>
        <dbReference type="EMBL" id="EAI5408090.1"/>
    </source>
</evidence>
<dbReference type="InterPro" id="IPR002656">
    <property type="entry name" value="Acyl_transf_3_dom"/>
</dbReference>
<feature type="domain" description="Acyltransferase 3" evidence="2">
    <location>
        <begin position="4"/>
        <end position="301"/>
    </location>
</feature>
<comment type="caution">
    <text evidence="4">The sequence shown here is derived from an EMBL/GenBank/DDBJ whole genome shotgun (WGS) entry which is preliminary data.</text>
</comment>
<dbReference type="EMBL" id="AABQDW010000007">
    <property type="protein sequence ID" value="EAI5408090.1"/>
    <property type="molecule type" value="Genomic_DNA"/>
</dbReference>
<feature type="transmembrane region" description="Helical" evidence="1">
    <location>
        <begin position="255"/>
        <end position="278"/>
    </location>
</feature>
<evidence type="ECO:0000313" key="6">
    <source>
        <dbReference type="Proteomes" id="UP000557842"/>
    </source>
</evidence>
<dbReference type="GO" id="GO:0016020">
    <property type="term" value="C:membrane"/>
    <property type="evidence" value="ECO:0007669"/>
    <property type="project" value="TreeGrafter"/>
</dbReference>
<evidence type="ECO:0000259" key="2">
    <source>
        <dbReference type="Pfam" id="PF01757"/>
    </source>
</evidence>
<dbReference type="AlphaFoldDB" id="A0A5N7FZK8"/>
<organism evidence="4">
    <name type="scientific">Campylobacter fetus</name>
    <dbReference type="NCBI Taxonomy" id="196"/>
    <lineage>
        <taxon>Bacteria</taxon>
        <taxon>Pseudomonadati</taxon>
        <taxon>Campylobacterota</taxon>
        <taxon>Epsilonproteobacteria</taxon>
        <taxon>Campylobacterales</taxon>
        <taxon>Campylobacteraceae</taxon>
        <taxon>Campylobacter</taxon>
    </lineage>
</organism>
<name>A0A5N7FZK8_CAMFE</name>
<gene>
    <name evidence="4" type="ORF">AAH17_05920</name>
    <name evidence="5" type="ORF">AAH24_06900</name>
    <name evidence="3" type="ORF">BVH53_05180</name>
</gene>
<feature type="transmembrane region" description="Helical" evidence="1">
    <location>
        <begin position="176"/>
        <end position="195"/>
    </location>
</feature>
<keyword evidence="4" id="KW-0012">Acyltransferase</keyword>
<keyword evidence="1" id="KW-0472">Membrane</keyword>
<dbReference type="EMBL" id="AACCXM010000005">
    <property type="protein sequence ID" value="EAK0469083.1"/>
    <property type="molecule type" value="Genomic_DNA"/>
</dbReference>
<dbReference type="RefSeq" id="WP_065843776.1">
    <property type="nucleotide sequence ID" value="NZ_AABUZP020000044.1"/>
</dbReference>
<feature type="transmembrane region" description="Helical" evidence="1">
    <location>
        <begin position="202"/>
        <end position="218"/>
    </location>
</feature>
<dbReference type="Proteomes" id="UP000557842">
    <property type="component" value="Unassembled WGS sequence"/>
</dbReference>
<accession>A0A5N7FZK8</accession>
<dbReference type="Pfam" id="PF01757">
    <property type="entry name" value="Acyl_transf_3"/>
    <property type="match status" value="1"/>
</dbReference>
<dbReference type="PANTHER" id="PTHR23028:SF53">
    <property type="entry name" value="ACYL_TRANSF_3 DOMAIN-CONTAINING PROTEIN"/>
    <property type="match status" value="1"/>
</dbReference>
<dbReference type="GO" id="GO:0016747">
    <property type="term" value="F:acyltransferase activity, transferring groups other than amino-acyl groups"/>
    <property type="evidence" value="ECO:0007669"/>
    <property type="project" value="InterPro"/>
</dbReference>
<feature type="transmembrane region" description="Helical" evidence="1">
    <location>
        <begin position="138"/>
        <end position="164"/>
    </location>
</feature>
<keyword evidence="4" id="KW-0808">Transferase</keyword>
<keyword evidence="1" id="KW-1133">Transmembrane helix</keyword>
<feature type="transmembrane region" description="Helical" evidence="1">
    <location>
        <begin position="29"/>
        <end position="48"/>
    </location>
</feature>
<feature type="transmembrane region" description="Helical" evidence="1">
    <location>
        <begin position="69"/>
        <end position="87"/>
    </location>
</feature>
<feature type="transmembrane region" description="Helical" evidence="1">
    <location>
        <begin position="284"/>
        <end position="301"/>
    </location>
</feature>
<proteinExistence type="predicted"/>
<dbReference type="PANTHER" id="PTHR23028">
    <property type="entry name" value="ACETYLTRANSFERASE"/>
    <property type="match status" value="1"/>
</dbReference>